<keyword evidence="1" id="KW-0732">Signal</keyword>
<dbReference type="EMBL" id="FNCQ01000003">
    <property type="protein sequence ID" value="SDG36550.1"/>
    <property type="molecule type" value="Genomic_DNA"/>
</dbReference>
<keyword evidence="3" id="KW-1185">Reference proteome</keyword>
<dbReference type="Proteomes" id="UP000198779">
    <property type="component" value="Unassembled WGS sequence"/>
</dbReference>
<dbReference type="AlphaFoldDB" id="A0A1G7TPX2"/>
<accession>A0A1G7TPX2</accession>
<organism evidence="2 3">
    <name type="scientific">Prevotella communis</name>
    <dbReference type="NCBI Taxonomy" id="2913614"/>
    <lineage>
        <taxon>Bacteria</taxon>
        <taxon>Pseudomonadati</taxon>
        <taxon>Bacteroidota</taxon>
        <taxon>Bacteroidia</taxon>
        <taxon>Bacteroidales</taxon>
        <taxon>Prevotellaceae</taxon>
        <taxon>Prevotella</taxon>
    </lineage>
</organism>
<dbReference type="RefSeq" id="WP_091814989.1">
    <property type="nucleotide sequence ID" value="NZ_FNCQ01000003.1"/>
</dbReference>
<dbReference type="STRING" id="645274.SAMN04487901_10369"/>
<feature type="chain" id="PRO_5011655137" evidence="1">
    <location>
        <begin position="20"/>
        <end position="405"/>
    </location>
</feature>
<evidence type="ECO:0000256" key="1">
    <source>
        <dbReference type="SAM" id="SignalP"/>
    </source>
</evidence>
<evidence type="ECO:0000313" key="3">
    <source>
        <dbReference type="Proteomes" id="UP000198779"/>
    </source>
</evidence>
<feature type="signal peptide" evidence="1">
    <location>
        <begin position="1"/>
        <end position="19"/>
    </location>
</feature>
<sequence>MKKIIILSGVLLMGLCACKNNQNVSEQPVPETFEEFMDGLNDLEELVESTVASDDSVTTSYYTLWFHTYDLRGFNPKEIHDAEEINDSVASLLAEEKAINDSILESETAIMHYVDHSMKYLCDKYRPKAAKFYEYETHRKNTDTLEYIIAPKELEDTLPEVFQGTDFKENFKCYPEFLTFNRVSQATKKGQDIMDLVTYHKEEKYPGKKLTNEDEIKQIFLERISNIKGMKAEPVKYLSDDGKGFDVPTMSFNWRLKKEQVAQLDGVLYELPLSGEQKVALLRDLRAALLDFMKTHYAPYMELNFYHDFKLADIHAYREALMGLSINNNRVSGHGSHVQGLFRVQVGNVFDKSLKILFLNVRNEHFMIPREWMEIKEIHNDTIRWLPNGIYHNGTVTTTNGKQIE</sequence>
<reference evidence="3" key="1">
    <citation type="submission" date="2016-10" db="EMBL/GenBank/DDBJ databases">
        <authorList>
            <person name="Varghese N."/>
            <person name="Submissions S."/>
        </authorList>
    </citation>
    <scope>NUCLEOTIDE SEQUENCE [LARGE SCALE GENOMIC DNA]</scope>
    <source>
        <strain evidence="3">BP1-148</strain>
    </source>
</reference>
<dbReference type="PROSITE" id="PS51257">
    <property type="entry name" value="PROKAR_LIPOPROTEIN"/>
    <property type="match status" value="1"/>
</dbReference>
<evidence type="ECO:0000313" key="2">
    <source>
        <dbReference type="EMBL" id="SDG36550.1"/>
    </source>
</evidence>
<proteinExistence type="predicted"/>
<gene>
    <name evidence="2" type="ORF">SAMN04487901_10369</name>
</gene>
<protein>
    <submittedName>
        <fullName evidence="2">Uncharacterized protein</fullName>
    </submittedName>
</protein>
<name>A0A1G7TPX2_9BACT</name>